<dbReference type="OrthoDB" id="9187at2157"/>
<dbReference type="EMBL" id="CP058909">
    <property type="protein sequence ID" value="QLH81531.1"/>
    <property type="molecule type" value="Genomic_DNA"/>
</dbReference>
<reference evidence="2 3" key="1">
    <citation type="submission" date="2020-07" db="EMBL/GenBank/DDBJ databases">
        <title>Halosimplex litoreum sp. nov. and Halosimplex rubrum sp. nov., isolated from different salt environments.</title>
        <authorList>
            <person name="Cui H."/>
        </authorList>
    </citation>
    <scope>NUCLEOTIDE SEQUENCE [LARGE SCALE GENOMIC DNA]</scope>
    <source>
        <strain evidence="2 3">R2</strain>
    </source>
</reference>
<name>A0A7D5T2X6_9EURY</name>
<accession>A0A7D5T2X6</accession>
<organism evidence="2 3">
    <name type="scientific">Halosimplex pelagicum</name>
    <dbReference type="NCBI Taxonomy" id="869886"/>
    <lineage>
        <taxon>Archaea</taxon>
        <taxon>Methanobacteriati</taxon>
        <taxon>Methanobacteriota</taxon>
        <taxon>Stenosarchaea group</taxon>
        <taxon>Halobacteria</taxon>
        <taxon>Halobacteriales</taxon>
        <taxon>Haloarculaceae</taxon>
        <taxon>Halosimplex</taxon>
    </lineage>
</organism>
<keyword evidence="1" id="KW-1277">Toxin-antitoxin system</keyword>
<sequence length="70" mass="7885">MSKSIRVDEETHAALAALKGDDETFDDVLSRLIADRRERVREGAGLWEGTDAAEKAREARREMKRGVGER</sequence>
<evidence type="ECO:0008006" key="4">
    <source>
        <dbReference type="Google" id="ProtNLM"/>
    </source>
</evidence>
<gene>
    <name evidence="2" type="ORF">HZS54_07795</name>
</gene>
<dbReference type="AlphaFoldDB" id="A0A7D5T2X6"/>
<dbReference type="InterPro" id="IPR003847">
    <property type="entry name" value="Put_antitoxin"/>
</dbReference>
<dbReference type="KEGG" id="hpel:HZS54_07795"/>
<dbReference type="Pfam" id="PF02697">
    <property type="entry name" value="VAPB_antitox"/>
    <property type="match status" value="1"/>
</dbReference>
<evidence type="ECO:0000313" key="2">
    <source>
        <dbReference type="EMBL" id="QLH81531.1"/>
    </source>
</evidence>
<protein>
    <recommendedName>
        <fullName evidence="4">Antitoxin VapB family protein</fullName>
    </recommendedName>
</protein>
<dbReference type="GeneID" id="56082482"/>
<evidence type="ECO:0000256" key="1">
    <source>
        <dbReference type="ARBA" id="ARBA00022649"/>
    </source>
</evidence>
<dbReference type="RefSeq" id="WP_179921616.1">
    <property type="nucleotide sequence ID" value="NZ_CP058909.1"/>
</dbReference>
<proteinExistence type="predicted"/>
<evidence type="ECO:0000313" key="3">
    <source>
        <dbReference type="Proteomes" id="UP000509346"/>
    </source>
</evidence>
<dbReference type="Proteomes" id="UP000509346">
    <property type="component" value="Chromosome"/>
</dbReference>
<keyword evidence="3" id="KW-1185">Reference proteome</keyword>